<feature type="compositionally biased region" description="Polar residues" evidence="1">
    <location>
        <begin position="186"/>
        <end position="207"/>
    </location>
</feature>
<name>A0A7C8M7F8_9PLEO</name>
<dbReference type="Proteomes" id="UP000481861">
    <property type="component" value="Unassembled WGS sequence"/>
</dbReference>
<evidence type="ECO:0000256" key="1">
    <source>
        <dbReference type="SAM" id="MobiDB-lite"/>
    </source>
</evidence>
<accession>A0A7C8M7F8</accession>
<organism evidence="2 3">
    <name type="scientific">Massariosphaeria phaeospora</name>
    <dbReference type="NCBI Taxonomy" id="100035"/>
    <lineage>
        <taxon>Eukaryota</taxon>
        <taxon>Fungi</taxon>
        <taxon>Dikarya</taxon>
        <taxon>Ascomycota</taxon>
        <taxon>Pezizomycotina</taxon>
        <taxon>Dothideomycetes</taxon>
        <taxon>Pleosporomycetidae</taxon>
        <taxon>Pleosporales</taxon>
        <taxon>Pleosporales incertae sedis</taxon>
        <taxon>Massariosphaeria</taxon>
    </lineage>
</organism>
<reference evidence="2 3" key="1">
    <citation type="submission" date="2020-01" db="EMBL/GenBank/DDBJ databases">
        <authorList>
            <consortium name="DOE Joint Genome Institute"/>
            <person name="Haridas S."/>
            <person name="Albert R."/>
            <person name="Binder M."/>
            <person name="Bloem J."/>
            <person name="Labutti K."/>
            <person name="Salamov A."/>
            <person name="Andreopoulos B."/>
            <person name="Baker S.E."/>
            <person name="Barry K."/>
            <person name="Bills G."/>
            <person name="Bluhm B.H."/>
            <person name="Cannon C."/>
            <person name="Castanera R."/>
            <person name="Culley D.E."/>
            <person name="Daum C."/>
            <person name="Ezra D."/>
            <person name="Gonzalez J.B."/>
            <person name="Henrissat B."/>
            <person name="Kuo A."/>
            <person name="Liang C."/>
            <person name="Lipzen A."/>
            <person name="Lutzoni F."/>
            <person name="Magnuson J."/>
            <person name="Mondo S."/>
            <person name="Nolan M."/>
            <person name="Ohm R."/>
            <person name="Pangilinan J."/>
            <person name="Park H.-J.H."/>
            <person name="Ramirez L."/>
            <person name="Alfaro M."/>
            <person name="Sun H."/>
            <person name="Tritt A."/>
            <person name="Yoshinaga Y."/>
            <person name="Zwiers L.-H.L."/>
            <person name="Turgeon B.G."/>
            <person name="Goodwin S.B."/>
            <person name="Spatafora J.W."/>
            <person name="Crous P.W."/>
            <person name="Grigoriev I.V."/>
        </authorList>
    </citation>
    <scope>NUCLEOTIDE SEQUENCE [LARGE SCALE GENOMIC DNA]</scope>
    <source>
        <strain evidence="2 3">CBS 611.86</strain>
    </source>
</reference>
<evidence type="ECO:0000313" key="2">
    <source>
        <dbReference type="EMBL" id="KAF2867943.1"/>
    </source>
</evidence>
<comment type="caution">
    <text evidence="2">The sequence shown here is derived from an EMBL/GenBank/DDBJ whole genome shotgun (WGS) entry which is preliminary data.</text>
</comment>
<sequence length="494" mass="54649">MADIVDQYCHFSCFSDSPALIQHPAGSCRSSFGPTFTHTDTGKPLTQVTAQPFLAMSTMQRTHSTTPLQHQFKFESGMTSQYLPDERYMSRYRQLCPKPESTSEPAGFYNNTWEQMSTSGCASTLNSRNVQPAIMTNSRPLFATGGHSGFDNSLLRQNTLGNSAFEHGAGGPCWLYDSTGLPHTGQFSGSDLETNASNSPVSVFSEPSEQDLSHTPGTVVESNWDPFPTGHYQHLIQSPADTASSMPPTMDYKLCQPSQSAEGINTSEHEGFGLGISMPSAQQRPAGGQDMMTWSRAPFTQHSSMGMRQWQPNHATQLPSSIPYVQRLQRRDGMRPEDQNGTTPIYGAGARGDGTLQHTLQVMFTPDTQAQRQTDDGILLDGKAEGLTYKEIKKRMSTNVAESTLRGRYRSLTKPRKDRVRKPMWTGKDIQLLEEIVLAELDRLDDGARATTQNQKLAKLSWKRVGEYIAEHGGSYHFGNSTCKKKWTELHSGG</sequence>
<gene>
    <name evidence="2" type="ORF">BDV95DRAFT_165705</name>
</gene>
<dbReference type="OrthoDB" id="3439209at2759"/>
<evidence type="ECO:0000313" key="3">
    <source>
        <dbReference type="Proteomes" id="UP000481861"/>
    </source>
</evidence>
<keyword evidence="3" id="KW-1185">Reference proteome</keyword>
<evidence type="ECO:0008006" key="4">
    <source>
        <dbReference type="Google" id="ProtNLM"/>
    </source>
</evidence>
<dbReference type="EMBL" id="JAADJZ010000021">
    <property type="protein sequence ID" value="KAF2867943.1"/>
    <property type="molecule type" value="Genomic_DNA"/>
</dbReference>
<feature type="region of interest" description="Disordered" evidence="1">
    <location>
        <begin position="186"/>
        <end position="215"/>
    </location>
</feature>
<proteinExistence type="predicted"/>
<dbReference type="AlphaFoldDB" id="A0A7C8M7F8"/>
<protein>
    <recommendedName>
        <fullName evidence="4">Myb-like domain-containing protein</fullName>
    </recommendedName>
</protein>